<reference evidence="1" key="1">
    <citation type="submission" date="2014-09" db="EMBL/GenBank/DDBJ databases">
        <authorList>
            <person name="Magalhaes I.L.F."/>
            <person name="Oliveira U."/>
            <person name="Santos F.R."/>
            <person name="Vidigal T.H.D.A."/>
            <person name="Brescovit A.D."/>
            <person name="Santos A.J."/>
        </authorList>
    </citation>
    <scope>NUCLEOTIDE SEQUENCE</scope>
    <source>
        <tissue evidence="1">Shoot tissue taken approximately 20 cm above the soil surface</tissue>
    </source>
</reference>
<reference evidence="1" key="2">
    <citation type="journal article" date="2015" name="Data Brief">
        <title>Shoot transcriptome of the giant reed, Arundo donax.</title>
        <authorList>
            <person name="Barrero R.A."/>
            <person name="Guerrero F.D."/>
            <person name="Moolhuijzen P."/>
            <person name="Goolsby J.A."/>
            <person name="Tidwell J."/>
            <person name="Bellgard S.E."/>
            <person name="Bellgard M.I."/>
        </authorList>
    </citation>
    <scope>NUCLEOTIDE SEQUENCE</scope>
    <source>
        <tissue evidence="1">Shoot tissue taken approximately 20 cm above the soil surface</tissue>
    </source>
</reference>
<organism evidence="1">
    <name type="scientific">Arundo donax</name>
    <name type="common">Giant reed</name>
    <name type="synonym">Donax arundinaceus</name>
    <dbReference type="NCBI Taxonomy" id="35708"/>
    <lineage>
        <taxon>Eukaryota</taxon>
        <taxon>Viridiplantae</taxon>
        <taxon>Streptophyta</taxon>
        <taxon>Embryophyta</taxon>
        <taxon>Tracheophyta</taxon>
        <taxon>Spermatophyta</taxon>
        <taxon>Magnoliopsida</taxon>
        <taxon>Liliopsida</taxon>
        <taxon>Poales</taxon>
        <taxon>Poaceae</taxon>
        <taxon>PACMAD clade</taxon>
        <taxon>Arundinoideae</taxon>
        <taxon>Arundineae</taxon>
        <taxon>Arundo</taxon>
    </lineage>
</organism>
<protein>
    <submittedName>
        <fullName evidence="1">Uncharacterized protein</fullName>
    </submittedName>
</protein>
<accession>A0A0A9ADR3</accession>
<dbReference type="AlphaFoldDB" id="A0A0A9ADR3"/>
<sequence>MRRRLFRDGACSPRNWITPSSAAYSAQNASHCPFARRMAACAIP</sequence>
<evidence type="ECO:0000313" key="1">
    <source>
        <dbReference type="EMBL" id="JAD49779.1"/>
    </source>
</evidence>
<name>A0A0A9ADR3_ARUDO</name>
<proteinExistence type="predicted"/>
<dbReference type="EMBL" id="GBRH01248116">
    <property type="protein sequence ID" value="JAD49779.1"/>
    <property type="molecule type" value="Transcribed_RNA"/>
</dbReference>